<dbReference type="KEGG" id="cyn:Cyan7425_2100"/>
<organism evidence="2">
    <name type="scientific">Cyanothece sp. (strain PCC 7425 / ATCC 29141)</name>
    <dbReference type="NCBI Taxonomy" id="395961"/>
    <lineage>
        <taxon>Bacteria</taxon>
        <taxon>Bacillati</taxon>
        <taxon>Cyanobacteriota</taxon>
        <taxon>Cyanophyceae</taxon>
        <taxon>Gomontiellales</taxon>
        <taxon>Cyanothecaceae</taxon>
        <taxon>Cyanothece</taxon>
    </lineage>
</organism>
<dbReference type="STRING" id="395961.Cyan7425_2100"/>
<protein>
    <submittedName>
        <fullName evidence="2">Uncharacterized protein</fullName>
    </submittedName>
</protein>
<dbReference type="EMBL" id="CP001344">
    <property type="protein sequence ID" value="ACL44463.1"/>
    <property type="molecule type" value="Genomic_DNA"/>
</dbReference>
<feature type="transmembrane region" description="Helical" evidence="1">
    <location>
        <begin position="20"/>
        <end position="38"/>
    </location>
</feature>
<evidence type="ECO:0000313" key="2">
    <source>
        <dbReference type="EMBL" id="ACL44463.1"/>
    </source>
</evidence>
<keyword evidence="1" id="KW-1133">Transmembrane helix</keyword>
<proteinExistence type="predicted"/>
<keyword evidence="1" id="KW-0472">Membrane</keyword>
<evidence type="ECO:0000256" key="1">
    <source>
        <dbReference type="SAM" id="Phobius"/>
    </source>
</evidence>
<sequence>MNILGVSWRGDEYDLSTWQGWLMLAIGLMLWTFVSSLTRKSTTTSSSQQKKDSPDE</sequence>
<accession>B8HUB8</accession>
<reference evidence="2" key="1">
    <citation type="submission" date="2009-01" db="EMBL/GenBank/DDBJ databases">
        <title>Complete sequence of chromosome Cyanothece sp. PCC 7425.</title>
        <authorList>
            <consortium name="US DOE Joint Genome Institute"/>
            <person name="Lucas S."/>
            <person name="Copeland A."/>
            <person name="Lapidus A."/>
            <person name="Glavina del Rio T."/>
            <person name="Dalin E."/>
            <person name="Tice H."/>
            <person name="Bruce D."/>
            <person name="Goodwin L."/>
            <person name="Pitluck S."/>
            <person name="Sims D."/>
            <person name="Meineke L."/>
            <person name="Brettin T."/>
            <person name="Detter J.C."/>
            <person name="Han C."/>
            <person name="Larimer F."/>
            <person name="Land M."/>
            <person name="Hauser L."/>
            <person name="Kyrpides N."/>
            <person name="Ovchinnikova G."/>
            <person name="Liberton M."/>
            <person name="Stoeckel J."/>
            <person name="Banerjee A."/>
            <person name="Singh A."/>
            <person name="Page L."/>
            <person name="Sato H."/>
            <person name="Zhao L."/>
            <person name="Sherman L."/>
            <person name="Pakrasi H."/>
            <person name="Richardson P."/>
        </authorList>
    </citation>
    <scope>NUCLEOTIDE SEQUENCE</scope>
    <source>
        <strain evidence="2">PCC 7425</strain>
    </source>
</reference>
<keyword evidence="1" id="KW-0812">Transmembrane</keyword>
<dbReference type="HOGENOM" id="CLU_3006642_0_0_3"/>
<gene>
    <name evidence="2" type="ordered locus">Cyan7425_2100</name>
</gene>
<dbReference type="AlphaFoldDB" id="B8HUB8"/>
<name>B8HUB8_CYAP4</name>